<dbReference type="InterPro" id="IPR013784">
    <property type="entry name" value="Carb-bd-like_fold"/>
</dbReference>
<reference evidence="3 4" key="2">
    <citation type="journal article" date="2016" name="Int. J. Syst. Evol. Microbiol.">
        <title>Vitellibacter aquimaris sp. nov., a marine bacterium isolated from seawater.</title>
        <authorList>
            <person name="Thevarajoo S."/>
            <person name="Selvaratnam C."/>
            <person name="Goh K.M."/>
            <person name="Hong K.W."/>
            <person name="Chan X.Y."/>
            <person name="Chan K.G."/>
            <person name="Chong C.S."/>
        </authorList>
    </citation>
    <scope>NUCLEOTIDE SEQUENCE [LARGE SCALE GENOMIC DNA]</scope>
    <source>
        <strain evidence="3 4">D-24</strain>
    </source>
</reference>
<evidence type="ECO:0000256" key="1">
    <source>
        <dbReference type="SAM" id="SignalP"/>
    </source>
</evidence>
<dbReference type="SUPFAM" id="SSF49452">
    <property type="entry name" value="Starch-binding domain-like"/>
    <property type="match status" value="1"/>
</dbReference>
<keyword evidence="4" id="KW-1185">Reference proteome</keyword>
<dbReference type="Proteomes" id="UP000070138">
    <property type="component" value="Unassembled WGS sequence"/>
</dbReference>
<proteinExistence type="predicted"/>
<feature type="domain" description="DUF4382" evidence="2">
    <location>
        <begin position="33"/>
        <end position="169"/>
    </location>
</feature>
<dbReference type="InterPro" id="IPR025491">
    <property type="entry name" value="DUF4382"/>
</dbReference>
<feature type="signal peptide" evidence="1">
    <location>
        <begin position="1"/>
        <end position="21"/>
    </location>
</feature>
<feature type="chain" id="PRO_5007479849" evidence="1">
    <location>
        <begin position="22"/>
        <end position="261"/>
    </location>
</feature>
<name>A0A137RKK2_9FLAO</name>
<evidence type="ECO:0000313" key="3">
    <source>
        <dbReference type="EMBL" id="KXO00711.1"/>
    </source>
</evidence>
<dbReference type="AlphaFoldDB" id="A0A137RKK2"/>
<dbReference type="EMBL" id="JRWG01000002">
    <property type="protein sequence ID" value="KXO00711.1"/>
    <property type="molecule type" value="Genomic_DNA"/>
</dbReference>
<comment type="caution">
    <text evidence="3">The sequence shown here is derived from an EMBL/GenBank/DDBJ whole genome shotgun (WGS) entry which is preliminary data.</text>
</comment>
<dbReference type="RefSeq" id="WP_076692409.1">
    <property type="nucleotide sequence ID" value="NZ_JRWG01000002.1"/>
</dbReference>
<organism evidence="3 4">
    <name type="scientific">Aequorivita aquimaris</name>
    <dbReference type="NCBI Taxonomy" id="1548749"/>
    <lineage>
        <taxon>Bacteria</taxon>
        <taxon>Pseudomonadati</taxon>
        <taxon>Bacteroidota</taxon>
        <taxon>Flavobacteriia</taxon>
        <taxon>Flavobacteriales</taxon>
        <taxon>Flavobacteriaceae</taxon>
        <taxon>Aequorivita</taxon>
    </lineage>
</organism>
<dbReference type="PROSITE" id="PS51257">
    <property type="entry name" value="PROKAR_LIPOPROTEIN"/>
    <property type="match status" value="1"/>
</dbReference>
<dbReference type="Pfam" id="PF14321">
    <property type="entry name" value="DUF4382"/>
    <property type="match status" value="1"/>
</dbReference>
<dbReference type="Gene3D" id="2.60.40.1120">
    <property type="entry name" value="Carboxypeptidase-like, regulatory domain"/>
    <property type="match status" value="1"/>
</dbReference>
<gene>
    <name evidence="3" type="ORF">LS48_04825</name>
</gene>
<keyword evidence="1" id="KW-0732">Signal</keyword>
<dbReference type="PATRIC" id="fig|1548749.3.peg.1016"/>
<accession>A0A137RKK2</accession>
<protein>
    <submittedName>
        <fullName evidence="3">Carbohydrate-binding protein</fullName>
    </submittedName>
</protein>
<dbReference type="STRING" id="1548749.LS48_04825"/>
<evidence type="ECO:0000259" key="2">
    <source>
        <dbReference type="Pfam" id="PF14321"/>
    </source>
</evidence>
<reference evidence="4" key="1">
    <citation type="submission" date="2014-10" db="EMBL/GenBank/DDBJ databases">
        <title>Genome sequencing of Vitellibacter sp. D-24.</title>
        <authorList>
            <person name="Thevarajoo S."/>
            <person name="Selvaratnam C."/>
            <person name="Goh K.M."/>
            <person name="Chong C.S."/>
        </authorList>
    </citation>
    <scope>NUCLEOTIDE SEQUENCE [LARGE SCALE GENOMIC DNA]</scope>
    <source>
        <strain evidence="4">D-24</strain>
    </source>
</reference>
<sequence>MKSLLKISLIALLIVGFTACSSDDDATNNDGNAKLSLRLTDAPGDYDAVFIDVQEVVIKYNGGQDDITLGINAGIYDLLELTAGVNVLLFNDEVPAGNISQIRLVLGDQNTIVVDGQPLPLDTPSSQQSGLKIQVNENLEPGILYEFMLDFDVDKSIVAQGNGGYSLKPVIRATTAAESGAISGTIIPVGGLVMVTATNGPIEISSYTNIAGEFLLSGVPDGTYTVAFQADLGLGIPPLVVENVTVVQGEVTAMGEIDLEP</sequence>
<dbReference type="GO" id="GO:0030246">
    <property type="term" value="F:carbohydrate binding"/>
    <property type="evidence" value="ECO:0007669"/>
    <property type="project" value="InterPro"/>
</dbReference>
<evidence type="ECO:0000313" key="4">
    <source>
        <dbReference type="Proteomes" id="UP000070138"/>
    </source>
</evidence>